<comment type="caution">
    <text evidence="2">The sequence shown here is derived from an EMBL/GenBank/DDBJ whole genome shotgun (WGS) entry which is preliminary data.</text>
</comment>
<dbReference type="SUPFAM" id="SSF52402">
    <property type="entry name" value="Adenine nucleotide alpha hydrolases-like"/>
    <property type="match status" value="1"/>
</dbReference>
<evidence type="ECO:0000259" key="1">
    <source>
        <dbReference type="Pfam" id="PF00582"/>
    </source>
</evidence>
<dbReference type="Proteomes" id="UP000236333">
    <property type="component" value="Unassembled WGS sequence"/>
</dbReference>
<dbReference type="Pfam" id="PF00582">
    <property type="entry name" value="Usp"/>
    <property type="match status" value="1"/>
</dbReference>
<evidence type="ECO:0000313" key="2">
    <source>
        <dbReference type="EMBL" id="PNH00200.1"/>
    </source>
</evidence>
<protein>
    <recommendedName>
        <fullName evidence="1">UspA domain-containing protein</fullName>
    </recommendedName>
</protein>
<gene>
    <name evidence="2" type="ORF">TSOC_013995</name>
</gene>
<dbReference type="InterPro" id="IPR006016">
    <property type="entry name" value="UspA"/>
</dbReference>
<dbReference type="AlphaFoldDB" id="A0A2J7ZIX1"/>
<organism evidence="2 3">
    <name type="scientific">Tetrabaena socialis</name>
    <dbReference type="NCBI Taxonomy" id="47790"/>
    <lineage>
        <taxon>Eukaryota</taxon>
        <taxon>Viridiplantae</taxon>
        <taxon>Chlorophyta</taxon>
        <taxon>core chlorophytes</taxon>
        <taxon>Chlorophyceae</taxon>
        <taxon>CS clade</taxon>
        <taxon>Chlamydomonadales</taxon>
        <taxon>Tetrabaenaceae</taxon>
        <taxon>Tetrabaena</taxon>
    </lineage>
</organism>
<feature type="domain" description="UspA" evidence="1">
    <location>
        <begin position="65"/>
        <end position="191"/>
    </location>
</feature>
<dbReference type="EMBL" id="PGGS01001613">
    <property type="protein sequence ID" value="PNH00200.1"/>
    <property type="molecule type" value="Genomic_DNA"/>
</dbReference>
<feature type="non-terminal residue" evidence="2">
    <location>
        <position position="1"/>
    </location>
</feature>
<evidence type="ECO:0000313" key="3">
    <source>
        <dbReference type="Proteomes" id="UP000236333"/>
    </source>
</evidence>
<accession>A0A2J7ZIX1</accession>
<dbReference type="OrthoDB" id="843225at2759"/>
<dbReference type="Gene3D" id="3.40.50.12370">
    <property type="match status" value="1"/>
</dbReference>
<proteinExistence type="predicted"/>
<sequence length="196" mass="21185">PRVSRAAAGALAEFGSVSRYCYQHCPVPLLLLPSPELQAEAAAVAARRAPAPPAAPPPRPPAADEILLVVNHLEELAAVWQWLLDNCARKGDKLSIWHVAGPSLSGMPSLPTALSTQMRRRGLGEVSFSHLYSSTGDNQDMAEQVCQMAERSPACKLVVLLNYSRRGLVQEALYGSIASHLSRHCPKPLLLLQQPE</sequence>
<name>A0A2J7ZIX1_9CHLO</name>
<keyword evidence="3" id="KW-1185">Reference proteome</keyword>
<reference evidence="2 3" key="1">
    <citation type="journal article" date="2017" name="Mol. Biol. Evol.">
        <title>The 4-celled Tetrabaena socialis nuclear genome reveals the essential components for genetic control of cell number at the origin of multicellularity in the volvocine lineage.</title>
        <authorList>
            <person name="Featherston J."/>
            <person name="Arakaki Y."/>
            <person name="Hanschen E.R."/>
            <person name="Ferris P.J."/>
            <person name="Michod R.E."/>
            <person name="Olson B.J.S.C."/>
            <person name="Nozaki H."/>
            <person name="Durand P.M."/>
        </authorList>
    </citation>
    <scope>NUCLEOTIDE SEQUENCE [LARGE SCALE GENOMIC DNA]</scope>
    <source>
        <strain evidence="2 3">NIES-571</strain>
    </source>
</reference>